<evidence type="ECO:0000256" key="1">
    <source>
        <dbReference type="ARBA" id="ARBA00022729"/>
    </source>
</evidence>
<protein>
    <submittedName>
        <fullName evidence="3">ABC transporter, solute-binding protein</fullName>
    </submittedName>
</protein>
<dbReference type="STRING" id="888746.HMPREF9180_1437"/>
<dbReference type="InterPro" id="IPR026045">
    <property type="entry name" value="Ferric-bd"/>
</dbReference>
<dbReference type="SUPFAM" id="SSF53850">
    <property type="entry name" value="Periplasmic binding protein-like II"/>
    <property type="match status" value="1"/>
</dbReference>
<proteinExistence type="predicted"/>
<sequence length="353" mass="38386">MEVSIMKKKWMYYAACGLALLGLTACSSDNASGENASDNGGSDSLVIYSPNSEGLIGATIPAFEEKYGIKVELIQAGTGELFKKLESEKEAPVADVIFGGSYTQYATHGELFENYVSPENENVIKEYQNTTGYSTPYTLDGSVLIVNPDLTKGMNIEGYSDLIKPEIKGKIATADPANSSSAFAQLTNMLQAEGGYTDEKAWTYVKDLFTLIDGKIGSSSSGVYKAVADGEMAVGLSYEDPAVKLLNDGANVKVVYPKEGTVFLPASAAIIKNAKNKENAKKFIDFIISQDVQDTLGTTTTNRPVRKNAKTSENMKPIEQIKTLTEDYDYVIKNKSDIVKKYNEIFTDIQSKQ</sequence>
<dbReference type="Gene3D" id="3.40.190.10">
    <property type="entry name" value="Periplasmic binding protein-like II"/>
    <property type="match status" value="2"/>
</dbReference>
<feature type="chain" id="PRO_5038878507" evidence="2">
    <location>
        <begin position="32"/>
        <end position="353"/>
    </location>
</feature>
<dbReference type="PROSITE" id="PS51257">
    <property type="entry name" value="PROKAR_LIPOPROTEIN"/>
    <property type="match status" value="1"/>
</dbReference>
<dbReference type="AlphaFoldDB" id="E8KD82"/>
<reference evidence="3 4" key="1">
    <citation type="submission" date="2010-12" db="EMBL/GenBank/DDBJ databases">
        <authorList>
            <person name="Muzny D."/>
            <person name="Qin X."/>
            <person name="Deng J."/>
            <person name="Jiang H."/>
            <person name="Liu Y."/>
            <person name="Qu J."/>
            <person name="Song X.-Z."/>
            <person name="Zhang L."/>
            <person name="Thornton R."/>
            <person name="Coyle M."/>
            <person name="Francisco L."/>
            <person name="Jackson L."/>
            <person name="Javaid M."/>
            <person name="Korchina V."/>
            <person name="Kovar C."/>
            <person name="Mata R."/>
            <person name="Mathew T."/>
            <person name="Ngo R."/>
            <person name="Nguyen L."/>
            <person name="Nguyen N."/>
            <person name="Okwuonu G."/>
            <person name="Ongeri F."/>
            <person name="Pham C."/>
            <person name="Simmons D."/>
            <person name="Wilczek-Boney K."/>
            <person name="Hale W."/>
            <person name="Jakkamsetti A."/>
            <person name="Pham P."/>
            <person name="Ruth R."/>
            <person name="San Lucas F."/>
            <person name="Warren J."/>
            <person name="Zhang J."/>
            <person name="Zhao Z."/>
            <person name="Zhou C."/>
            <person name="Zhu D."/>
            <person name="Lee S."/>
            <person name="Bess C."/>
            <person name="Blankenburg K."/>
            <person name="Forbes L."/>
            <person name="Fu Q."/>
            <person name="Gubbala S."/>
            <person name="Hirani K."/>
            <person name="Jayaseelan J.C."/>
            <person name="Lara F."/>
            <person name="Munidasa M."/>
            <person name="Palculict T."/>
            <person name="Patil S."/>
            <person name="Pu L.-L."/>
            <person name="Saada N."/>
            <person name="Tang L."/>
            <person name="Weissenberger G."/>
            <person name="Zhu Y."/>
            <person name="Hemphill L."/>
            <person name="Shang Y."/>
            <person name="Youmans B."/>
            <person name="Ayvaz T."/>
            <person name="Ross M."/>
            <person name="Santibanez J."/>
            <person name="Aqrawi P."/>
            <person name="Gross S."/>
            <person name="Joshi V."/>
            <person name="Fowler G."/>
            <person name="Nazareth L."/>
            <person name="Reid J."/>
            <person name="Worley K."/>
            <person name="Petrosino J."/>
            <person name="Highlander S."/>
            <person name="Gibbs R."/>
        </authorList>
    </citation>
    <scope>NUCLEOTIDE SEQUENCE [LARGE SCALE GENOMIC DNA]</scope>
    <source>
        <strain evidence="3 4">ATCC 700780</strain>
    </source>
</reference>
<evidence type="ECO:0000313" key="3">
    <source>
        <dbReference type="EMBL" id="EFX39980.1"/>
    </source>
</evidence>
<evidence type="ECO:0000256" key="2">
    <source>
        <dbReference type="SAM" id="SignalP"/>
    </source>
</evidence>
<dbReference type="HOGENOM" id="CLU_026974_0_2_9"/>
<evidence type="ECO:0000313" key="4">
    <source>
        <dbReference type="Proteomes" id="UP000010304"/>
    </source>
</evidence>
<gene>
    <name evidence="3" type="ORF">HMPREF9180_1437</name>
</gene>
<dbReference type="Pfam" id="PF13416">
    <property type="entry name" value="SBP_bac_8"/>
    <property type="match status" value="1"/>
</dbReference>
<name>E8KD82_9STRE</name>
<dbReference type="GO" id="GO:0030975">
    <property type="term" value="F:thiamine binding"/>
    <property type="evidence" value="ECO:0007669"/>
    <property type="project" value="TreeGrafter"/>
</dbReference>
<comment type="caution">
    <text evidence="3">The sequence shown here is derived from an EMBL/GenBank/DDBJ whole genome shotgun (WGS) entry which is preliminary data.</text>
</comment>
<dbReference type="GO" id="GO:0015888">
    <property type="term" value="P:thiamine transport"/>
    <property type="evidence" value="ECO:0007669"/>
    <property type="project" value="TreeGrafter"/>
</dbReference>
<dbReference type="EMBL" id="AEVF01000013">
    <property type="protein sequence ID" value="EFX39980.1"/>
    <property type="molecule type" value="Genomic_DNA"/>
</dbReference>
<organism evidence="3 4">
    <name type="scientific">Streptococcus peroris ATCC 700780</name>
    <dbReference type="NCBI Taxonomy" id="888746"/>
    <lineage>
        <taxon>Bacteria</taxon>
        <taxon>Bacillati</taxon>
        <taxon>Bacillota</taxon>
        <taxon>Bacilli</taxon>
        <taxon>Lactobacillales</taxon>
        <taxon>Streptococcaceae</taxon>
        <taxon>Streptococcus</taxon>
    </lineage>
</organism>
<dbReference type="Proteomes" id="UP000010304">
    <property type="component" value="Unassembled WGS sequence"/>
</dbReference>
<dbReference type="GO" id="GO:0030288">
    <property type="term" value="C:outer membrane-bounded periplasmic space"/>
    <property type="evidence" value="ECO:0007669"/>
    <property type="project" value="TreeGrafter"/>
</dbReference>
<dbReference type="GO" id="GO:0030976">
    <property type="term" value="F:thiamine pyrophosphate binding"/>
    <property type="evidence" value="ECO:0007669"/>
    <property type="project" value="TreeGrafter"/>
</dbReference>
<dbReference type="PANTHER" id="PTHR30006:SF2">
    <property type="entry name" value="ABC TRANSPORTER SUBSTRATE-BINDING PROTEIN"/>
    <property type="match status" value="1"/>
</dbReference>
<feature type="signal peptide" evidence="2">
    <location>
        <begin position="1"/>
        <end position="31"/>
    </location>
</feature>
<keyword evidence="1 2" id="KW-0732">Signal</keyword>
<accession>E8KD82</accession>
<dbReference type="PIRSF" id="PIRSF002825">
    <property type="entry name" value="CfbpA"/>
    <property type="match status" value="1"/>
</dbReference>
<dbReference type="CDD" id="cd13546">
    <property type="entry name" value="PBP2_BitB"/>
    <property type="match status" value="1"/>
</dbReference>
<dbReference type="PANTHER" id="PTHR30006">
    <property type="entry name" value="THIAMINE-BINDING PERIPLASMIC PROTEIN-RELATED"/>
    <property type="match status" value="1"/>
</dbReference>
<keyword evidence="4" id="KW-1185">Reference proteome</keyword>
<dbReference type="InterPro" id="IPR006059">
    <property type="entry name" value="SBP"/>
</dbReference>
<dbReference type="eggNOG" id="COG1840">
    <property type="taxonomic scope" value="Bacteria"/>
</dbReference>